<sequence>MPSIVSVVVFFDGSGQVNPREVSDVESGLLLQPSTLAFLRMVRLIGGQLRCRSRERWYSRASGMA</sequence>
<dbReference type="Gramene" id="FCD_00031229-RA">
    <property type="protein sequence ID" value="FCD_00031229-RA:cds"/>
    <property type="gene ID" value="FCD_00031229"/>
</dbReference>
<protein>
    <submittedName>
        <fullName evidence="1">Uncharacterized protein</fullName>
    </submittedName>
</protein>
<gene>
    <name evidence="1" type="ORF">TIFTF001_023969</name>
</gene>
<name>A0AA88AVB6_FICCA</name>
<comment type="caution">
    <text evidence="1">The sequence shown here is derived from an EMBL/GenBank/DDBJ whole genome shotgun (WGS) entry which is preliminary data.</text>
</comment>
<evidence type="ECO:0000313" key="1">
    <source>
        <dbReference type="EMBL" id="GMN54838.1"/>
    </source>
</evidence>
<reference evidence="1" key="1">
    <citation type="submission" date="2023-07" db="EMBL/GenBank/DDBJ databases">
        <title>draft genome sequence of fig (Ficus carica).</title>
        <authorList>
            <person name="Takahashi T."/>
            <person name="Nishimura K."/>
        </authorList>
    </citation>
    <scope>NUCLEOTIDE SEQUENCE</scope>
</reference>
<proteinExistence type="predicted"/>
<dbReference type="EMBL" id="BTGU01000053">
    <property type="protein sequence ID" value="GMN54838.1"/>
    <property type="molecule type" value="Genomic_DNA"/>
</dbReference>
<organism evidence="1 2">
    <name type="scientific">Ficus carica</name>
    <name type="common">Common fig</name>
    <dbReference type="NCBI Taxonomy" id="3494"/>
    <lineage>
        <taxon>Eukaryota</taxon>
        <taxon>Viridiplantae</taxon>
        <taxon>Streptophyta</taxon>
        <taxon>Embryophyta</taxon>
        <taxon>Tracheophyta</taxon>
        <taxon>Spermatophyta</taxon>
        <taxon>Magnoliopsida</taxon>
        <taxon>eudicotyledons</taxon>
        <taxon>Gunneridae</taxon>
        <taxon>Pentapetalae</taxon>
        <taxon>rosids</taxon>
        <taxon>fabids</taxon>
        <taxon>Rosales</taxon>
        <taxon>Moraceae</taxon>
        <taxon>Ficeae</taxon>
        <taxon>Ficus</taxon>
    </lineage>
</organism>
<accession>A0AA88AVB6</accession>
<dbReference type="Proteomes" id="UP001187192">
    <property type="component" value="Unassembled WGS sequence"/>
</dbReference>
<evidence type="ECO:0000313" key="2">
    <source>
        <dbReference type="Proteomes" id="UP001187192"/>
    </source>
</evidence>
<dbReference type="AlphaFoldDB" id="A0AA88AVB6"/>
<keyword evidence="2" id="KW-1185">Reference proteome</keyword>